<dbReference type="EMBL" id="JARIHO010000101">
    <property type="protein sequence ID" value="KAJ7304505.1"/>
    <property type="molecule type" value="Genomic_DNA"/>
</dbReference>
<comment type="caution">
    <text evidence="2">The sequence shown here is derived from an EMBL/GenBank/DDBJ whole genome shotgun (WGS) entry which is preliminary data.</text>
</comment>
<accession>A0AAD6Z1W2</accession>
<dbReference type="Proteomes" id="UP001218218">
    <property type="component" value="Unassembled WGS sequence"/>
</dbReference>
<proteinExistence type="predicted"/>
<organism evidence="2 3">
    <name type="scientific">Mycena albidolilacea</name>
    <dbReference type="NCBI Taxonomy" id="1033008"/>
    <lineage>
        <taxon>Eukaryota</taxon>
        <taxon>Fungi</taxon>
        <taxon>Dikarya</taxon>
        <taxon>Basidiomycota</taxon>
        <taxon>Agaricomycotina</taxon>
        <taxon>Agaricomycetes</taxon>
        <taxon>Agaricomycetidae</taxon>
        <taxon>Agaricales</taxon>
        <taxon>Marasmiineae</taxon>
        <taxon>Mycenaceae</taxon>
        <taxon>Mycena</taxon>
    </lineage>
</organism>
<evidence type="ECO:0000313" key="2">
    <source>
        <dbReference type="EMBL" id="KAJ7304505.1"/>
    </source>
</evidence>
<evidence type="ECO:0000256" key="1">
    <source>
        <dbReference type="SAM" id="MobiDB-lite"/>
    </source>
</evidence>
<name>A0AAD6Z1W2_9AGAR</name>
<reference evidence="2" key="1">
    <citation type="submission" date="2023-03" db="EMBL/GenBank/DDBJ databases">
        <title>Massive genome expansion in bonnet fungi (Mycena s.s.) driven by repeated elements and novel gene families across ecological guilds.</title>
        <authorList>
            <consortium name="Lawrence Berkeley National Laboratory"/>
            <person name="Harder C.B."/>
            <person name="Miyauchi S."/>
            <person name="Viragh M."/>
            <person name="Kuo A."/>
            <person name="Thoen E."/>
            <person name="Andreopoulos B."/>
            <person name="Lu D."/>
            <person name="Skrede I."/>
            <person name="Drula E."/>
            <person name="Henrissat B."/>
            <person name="Morin E."/>
            <person name="Kohler A."/>
            <person name="Barry K."/>
            <person name="LaButti K."/>
            <person name="Morin E."/>
            <person name="Salamov A."/>
            <person name="Lipzen A."/>
            <person name="Mereny Z."/>
            <person name="Hegedus B."/>
            <person name="Baldrian P."/>
            <person name="Stursova M."/>
            <person name="Weitz H."/>
            <person name="Taylor A."/>
            <person name="Grigoriev I.V."/>
            <person name="Nagy L.G."/>
            <person name="Martin F."/>
            <person name="Kauserud H."/>
        </authorList>
    </citation>
    <scope>NUCLEOTIDE SEQUENCE</scope>
    <source>
        <strain evidence="2">CBHHK002</strain>
    </source>
</reference>
<keyword evidence="3" id="KW-1185">Reference proteome</keyword>
<feature type="compositionally biased region" description="Basic and acidic residues" evidence="1">
    <location>
        <begin position="269"/>
        <end position="281"/>
    </location>
</feature>
<feature type="region of interest" description="Disordered" evidence="1">
    <location>
        <begin position="38"/>
        <end position="65"/>
    </location>
</feature>
<feature type="compositionally biased region" description="Basic and acidic residues" evidence="1">
    <location>
        <begin position="241"/>
        <end position="259"/>
    </location>
</feature>
<feature type="region of interest" description="Disordered" evidence="1">
    <location>
        <begin position="241"/>
        <end position="357"/>
    </location>
</feature>
<sequence length="468" mass="53344">MSKTLPGRTACGAPEFDGKALSLKRYWEDIEEVVETCDRQTDAERDENRLPIYGPERRAPLERSPARRWKPDDLGQFQKEVEKLYPGSDRSAIFSLNDLDAFISTGVSKRITSKDDFAEYCRKFRTITDHLVREGRMSELESKKMFPKGLHEDFQASIIRPMEILKPAHPSGMPREIEDMIEAGRYILDALESEVSKSVDTVFIKKEMVELSDTIAKMNQRYHVDMQTLMQAPWLSRPFCRGHDTHRKDGERTKGHKAQETTVILSSREAFRRANRGRLEMDPEEAPCSAQDEYGSVWVQEKPKKGKPEVVIQKKGPPRGAQKTVDEPQQQQNEPKKPVKPTPPPGDARSHPPQPPAFKYQALVENPALVKRVLERALAAEVTITNEELCALAPEIRKWYRDNTATKLFPRLKTGTYMEQEALVMNYDGVGRTRSMLLTASPIDSLHVLDFFVNNAHSVTCTLTFFNA</sequence>
<gene>
    <name evidence="2" type="ORF">DFH08DRAFT_976682</name>
</gene>
<dbReference type="AlphaFoldDB" id="A0AAD6Z1W2"/>
<evidence type="ECO:0000313" key="3">
    <source>
        <dbReference type="Proteomes" id="UP001218218"/>
    </source>
</evidence>
<protein>
    <submittedName>
        <fullName evidence="2">Uncharacterized protein</fullName>
    </submittedName>
</protein>
<feature type="compositionally biased region" description="Pro residues" evidence="1">
    <location>
        <begin position="340"/>
        <end position="356"/>
    </location>
</feature>